<dbReference type="PROSITE" id="PS00798">
    <property type="entry name" value="ALDOKETO_REDUCTASE_1"/>
    <property type="match status" value="1"/>
</dbReference>
<dbReference type="InterPro" id="IPR018170">
    <property type="entry name" value="Aldo/ket_reductase_CS"/>
</dbReference>
<accession>A0A286TEP7</accession>
<evidence type="ECO:0000256" key="5">
    <source>
        <dbReference type="PIRSR" id="PIRSR000097-2"/>
    </source>
</evidence>
<dbReference type="CDD" id="cd19133">
    <property type="entry name" value="AKR_AKR5F1"/>
    <property type="match status" value="1"/>
</dbReference>
<dbReference type="InterPro" id="IPR020471">
    <property type="entry name" value="AKR"/>
</dbReference>
<dbReference type="FunFam" id="3.20.20.100:FF:000015">
    <property type="entry name" value="Oxidoreductase, aldo/keto reductase family"/>
    <property type="match status" value="1"/>
</dbReference>
<feature type="active site" description="Proton donor" evidence="4">
    <location>
        <position position="48"/>
    </location>
</feature>
<dbReference type="PRINTS" id="PR00069">
    <property type="entry name" value="ALDKETRDTASE"/>
</dbReference>
<evidence type="ECO:0000313" key="9">
    <source>
        <dbReference type="Proteomes" id="UP000262177"/>
    </source>
</evidence>
<dbReference type="PANTHER" id="PTHR43827">
    <property type="entry name" value="2,5-DIKETO-D-GLUCONIC ACID REDUCTASE"/>
    <property type="match status" value="1"/>
</dbReference>
<name>A0A286TEP7_BIFBI</name>
<dbReference type="PANTHER" id="PTHR43827:SF3">
    <property type="entry name" value="NADP-DEPENDENT OXIDOREDUCTASE DOMAIN-CONTAINING PROTEIN"/>
    <property type="match status" value="1"/>
</dbReference>
<dbReference type="EC" id="1.1.1.64" evidence="8"/>
<feature type="binding site" evidence="5">
    <location>
        <position position="106"/>
    </location>
    <ligand>
        <name>substrate</name>
    </ligand>
</feature>
<dbReference type="SUPFAM" id="SSF51430">
    <property type="entry name" value="NAD(P)-linked oxidoreductase"/>
    <property type="match status" value="1"/>
</dbReference>
<protein>
    <submittedName>
        <fullName evidence="8">Aldo/keto reductase family</fullName>
        <ecNumber evidence="8">1.1.1.64</ecNumber>
    </submittedName>
</protein>
<evidence type="ECO:0000256" key="6">
    <source>
        <dbReference type="PIRSR" id="PIRSR000097-3"/>
    </source>
</evidence>
<dbReference type="Pfam" id="PF00248">
    <property type="entry name" value="Aldo_ket_red"/>
    <property type="match status" value="1"/>
</dbReference>
<dbReference type="InterPro" id="IPR036812">
    <property type="entry name" value="NAD(P)_OxRdtase_dom_sf"/>
</dbReference>
<evidence type="ECO:0000256" key="3">
    <source>
        <dbReference type="ARBA" id="ARBA00023002"/>
    </source>
</evidence>
<organism evidence="8 9">
    <name type="scientific">Bifidobacterium bifidum LMG 13195</name>
    <dbReference type="NCBI Taxonomy" id="1207542"/>
    <lineage>
        <taxon>Bacteria</taxon>
        <taxon>Bacillati</taxon>
        <taxon>Actinomycetota</taxon>
        <taxon>Actinomycetes</taxon>
        <taxon>Bifidobacteriales</taxon>
        <taxon>Bifidobacteriaceae</taxon>
        <taxon>Bifidobacterium</taxon>
    </lineage>
</organism>
<reference evidence="8 9" key="1">
    <citation type="journal article" date="2017" name="Biosci. Biotechnol. Biochem.">
        <title>Identification and characterization of a sulfoglycosidase from Bifidobacterium bifidum implicated in mucin glycan utilization.</title>
        <authorList>
            <person name="Katoh T."/>
            <person name="Maeshibu T."/>
            <person name="Kikkawa K."/>
            <person name="Gotoh A."/>
            <person name="Tomabechi Y."/>
            <person name="Nakamura M."/>
            <person name="Liao W.-H."/>
            <person name="Yamaguchi M."/>
            <person name="Ashida H."/>
            <person name="Yamamoto K."/>
            <person name="Katayama T."/>
        </authorList>
    </citation>
    <scope>NUCLEOTIDE SEQUENCE [LARGE SCALE GENOMIC DNA]</scope>
    <source>
        <strain evidence="8 9">JCM 7004</strain>
    </source>
</reference>
<dbReference type="PROSITE" id="PS00062">
    <property type="entry name" value="ALDOKETO_REDUCTASE_2"/>
    <property type="match status" value="1"/>
</dbReference>
<feature type="site" description="Lowers pKa of active site Tyr" evidence="6">
    <location>
        <position position="73"/>
    </location>
</feature>
<evidence type="ECO:0000256" key="1">
    <source>
        <dbReference type="ARBA" id="ARBA00007905"/>
    </source>
</evidence>
<feature type="domain" description="NADP-dependent oxidoreductase" evidence="7">
    <location>
        <begin position="21"/>
        <end position="257"/>
    </location>
</feature>
<dbReference type="AlphaFoldDB" id="A0A286TEP7"/>
<dbReference type="GO" id="GO:0047045">
    <property type="term" value="F:testosterone dehydrogenase (NADP+) activity"/>
    <property type="evidence" value="ECO:0007669"/>
    <property type="project" value="UniProtKB-EC"/>
</dbReference>
<keyword evidence="2" id="KW-0521">NADP</keyword>
<comment type="similarity">
    <text evidence="1">Belongs to the aldo/keto reductase family.</text>
</comment>
<evidence type="ECO:0000256" key="4">
    <source>
        <dbReference type="PIRSR" id="PIRSR000097-1"/>
    </source>
</evidence>
<evidence type="ECO:0000313" key="8">
    <source>
        <dbReference type="EMBL" id="BBA48822.1"/>
    </source>
</evidence>
<keyword evidence="3 8" id="KW-0560">Oxidoreductase</keyword>
<sequence length="286" mass="32140">MEIITLRNGVDMPKLGYGVFQIAKDDTACCVADAIETGYRHIDTAQSYFNESEVGDGIKASGIDRKELFVTTKVWLEHYGYEQTLKSVEVSLRKLKTDYIDLLLLHQPFSDVYGSWHALEKLYKDGVVRAVGVSNFFPYRLADLIAFNEIAPMVNQIETNPFNQQVDAHAYMAEHGVVQEAWAPFGEGKSGMFTNPTLVAIGERHGKSPAQVILRWLMQRDIVALPKSTHKERMAQNIDIFDFTLTDDDMASIAALDTRTSLFFDHATPAAVERMATLVKERAGRE</sequence>
<proteinExistence type="inferred from homology"/>
<evidence type="ECO:0000259" key="7">
    <source>
        <dbReference type="Pfam" id="PF00248"/>
    </source>
</evidence>
<dbReference type="Proteomes" id="UP000262177">
    <property type="component" value="Chromosome"/>
</dbReference>
<dbReference type="PROSITE" id="PS00063">
    <property type="entry name" value="ALDOKETO_REDUCTASE_3"/>
    <property type="match status" value="1"/>
</dbReference>
<dbReference type="InterPro" id="IPR023210">
    <property type="entry name" value="NADP_OxRdtase_dom"/>
</dbReference>
<evidence type="ECO:0000256" key="2">
    <source>
        <dbReference type="ARBA" id="ARBA00022857"/>
    </source>
</evidence>
<dbReference type="EMBL" id="AP018131">
    <property type="protein sequence ID" value="BBA48822.1"/>
    <property type="molecule type" value="Genomic_DNA"/>
</dbReference>
<dbReference type="Gene3D" id="3.20.20.100">
    <property type="entry name" value="NADP-dependent oxidoreductase domain"/>
    <property type="match status" value="1"/>
</dbReference>
<dbReference type="PIRSF" id="PIRSF000097">
    <property type="entry name" value="AKR"/>
    <property type="match status" value="1"/>
</dbReference>
<gene>
    <name evidence="8" type="ORF">BBJK_02700</name>
</gene>